<dbReference type="InterPro" id="IPR008969">
    <property type="entry name" value="CarboxyPept-like_regulatory"/>
</dbReference>
<dbReference type="Pfam" id="PF13306">
    <property type="entry name" value="LRR_5"/>
    <property type="match status" value="1"/>
</dbReference>
<protein>
    <submittedName>
        <fullName evidence="1">Uncharacterized protein</fullName>
    </submittedName>
</protein>
<dbReference type="STRING" id="679192.HMPREF9013_0298"/>
<keyword evidence="2" id="KW-1185">Reference proteome</keyword>
<reference evidence="2" key="1">
    <citation type="submission" date="2009-12" db="EMBL/GenBank/DDBJ databases">
        <title>Sequence of Clostridiales genomosp. BVAB3 str. UPII9-5.</title>
        <authorList>
            <person name="Madupu R."/>
            <person name="Durkin A.S."/>
            <person name="Torralba M."/>
            <person name="Methe B."/>
            <person name="Sutton G.G."/>
            <person name="Strausberg R.L."/>
            <person name="Nelson K.E."/>
        </authorList>
    </citation>
    <scope>NUCLEOTIDE SEQUENCE [LARGE SCALE GENOMIC DNA]</scope>
    <source>
        <strain evidence="2">W1219</strain>
    </source>
</reference>
<dbReference type="InterPro" id="IPR026906">
    <property type="entry name" value="LRR_5"/>
</dbReference>
<dbReference type="InterPro" id="IPR032675">
    <property type="entry name" value="LRR_dom_sf"/>
</dbReference>
<evidence type="ECO:0000313" key="2">
    <source>
        <dbReference type="Proteomes" id="UP000005017"/>
    </source>
</evidence>
<dbReference type="AlphaFoldDB" id="D2MPR1"/>
<sequence>MVIPESVKEIGERAFANSENLKTLTLNKNITLIADNSFENCSSLELEFPLNYVCLEHVFKKNIPYKLIIGEHKMNAGILNEKSSRFKVDGITPEGYYNCSIQYEVDSNKFAALKNKMIRMRLDNNTRMVYSSIKMNGQKLTNISMIDHLLSIPVTENHGTISFLLKPFNGIQAKAFASFSYSDSDKKMDDLIGYISSSEAGITCETPSFTSEKTFEIQGYSKADAVVKIFIDEKLQGEVKTDHKGFYKYSLHHNFNTFGSHTIKVNLNETNKWVLKKVVFDPNHPELEKFEMIYSNHHLEAGNDYHSVDLLKNDISYVTAWYNRPLTFKIKYKNDKNIGAVFLNGYIEGKKAMIQMFKDKKTGEWVNKYPFVPSDPLKLPSSIWPTVIRKDQLKTENDDKIDLDLKKNEKLDKSVARMSKNYFSETLKIKKDDIKPGFSRKIDKNKTSSSLLALAQTYDKLISSSEVEYDSILAEYKHSLASYIKSSVSKFKKMNGITIEKNPNIEVVSNIAMNMLSIGLGELNADLGFVFDTITNTIDVYTCYYYMFRVLAAIENNNKADLKKYGNLLIRKSLVASFNIYSLFNPTQGLANAITMGLFSFALEKILDGIDFATGIEFLVNLPKIIRDPSGYVYEAVTSNRIEGAVVSIYHQDLVNGTPVFWESAKFGQENNQITKADGKYGWNVPEGNWQVRCQKPGYENYTSGWIKVPPQHDDINIGLISKETPTLSNGIRKDDGIELNFSKYMKPDSVKNMVINDEKGEVFAKKYILKIKNKGKVAYSLKTNGKIKSYAGISMDEKTMVLK</sequence>
<dbReference type="EMBL" id="ADFR01000014">
    <property type="protein sequence ID" value="EFC05364.1"/>
    <property type="molecule type" value="Genomic_DNA"/>
</dbReference>
<accession>D2MPR1</accession>
<dbReference type="Gene3D" id="3.80.10.10">
    <property type="entry name" value="Ribonuclease Inhibitor"/>
    <property type="match status" value="1"/>
</dbReference>
<evidence type="ECO:0000313" key="1">
    <source>
        <dbReference type="EMBL" id="EFC05364.1"/>
    </source>
</evidence>
<proteinExistence type="predicted"/>
<dbReference type="eggNOG" id="COG0823">
    <property type="taxonomic scope" value="Bacteria"/>
</dbReference>
<gene>
    <name evidence="1" type="ORF">HMPREF9013_0298</name>
</gene>
<comment type="caution">
    <text evidence="1">The sequence shown here is derived from an EMBL/GenBank/DDBJ whole genome shotgun (WGS) entry which is preliminary data.</text>
</comment>
<dbReference type="Proteomes" id="UP000005017">
    <property type="component" value="Unassembled WGS sequence"/>
</dbReference>
<dbReference type="SUPFAM" id="SSF49464">
    <property type="entry name" value="Carboxypeptidase regulatory domain-like"/>
    <property type="match status" value="1"/>
</dbReference>
<dbReference type="Gene3D" id="2.60.40.1120">
    <property type="entry name" value="Carboxypeptidase-like, regulatory domain"/>
    <property type="match status" value="1"/>
</dbReference>
<organism evidence="1 2">
    <name type="scientific">Bulleidia extructa W1219</name>
    <dbReference type="NCBI Taxonomy" id="679192"/>
    <lineage>
        <taxon>Bacteria</taxon>
        <taxon>Bacillati</taxon>
        <taxon>Bacillota</taxon>
        <taxon>Erysipelotrichia</taxon>
        <taxon>Erysipelotrichales</taxon>
        <taxon>Erysipelotrichaceae</taxon>
        <taxon>Bulleidia</taxon>
    </lineage>
</organism>
<name>D2MPR1_9FIRM</name>